<accession>A0ABQ9IY01</accession>
<reference evidence="1" key="1">
    <citation type="journal article" date="2023" name="Insect Mol. Biol.">
        <title>Genome sequencing provides insights into the evolution of gene families encoding plant cell wall-degrading enzymes in longhorned beetles.</title>
        <authorList>
            <person name="Shin N.R."/>
            <person name="Okamura Y."/>
            <person name="Kirsch R."/>
            <person name="Pauchet Y."/>
        </authorList>
    </citation>
    <scope>NUCLEOTIDE SEQUENCE</scope>
    <source>
        <strain evidence="1">MMC_N1</strain>
    </source>
</reference>
<sequence length="142" mass="16977">MVFAHTLLYFTQQVQSFNEPDNLIGEKTNFFKSALKNYSFRIDRYKVIPRVVELYKVHIIRGVQQKIFEHHFVSFTIYLPIPYARKQILNLSHIVRQNLTWQVLSPDRCVQFSTFSYNMLYSGPDFRYIIEALNRALTIYSQ</sequence>
<keyword evidence="2" id="KW-1185">Reference proteome</keyword>
<evidence type="ECO:0000313" key="2">
    <source>
        <dbReference type="Proteomes" id="UP001162164"/>
    </source>
</evidence>
<comment type="caution">
    <text evidence="1">The sequence shown here is derived from an EMBL/GenBank/DDBJ whole genome shotgun (WGS) entry which is preliminary data.</text>
</comment>
<organism evidence="1 2">
    <name type="scientific">Molorchus minor</name>
    <dbReference type="NCBI Taxonomy" id="1323400"/>
    <lineage>
        <taxon>Eukaryota</taxon>
        <taxon>Metazoa</taxon>
        <taxon>Ecdysozoa</taxon>
        <taxon>Arthropoda</taxon>
        <taxon>Hexapoda</taxon>
        <taxon>Insecta</taxon>
        <taxon>Pterygota</taxon>
        <taxon>Neoptera</taxon>
        <taxon>Endopterygota</taxon>
        <taxon>Coleoptera</taxon>
        <taxon>Polyphaga</taxon>
        <taxon>Cucujiformia</taxon>
        <taxon>Chrysomeloidea</taxon>
        <taxon>Cerambycidae</taxon>
        <taxon>Lamiinae</taxon>
        <taxon>Monochamini</taxon>
        <taxon>Molorchus</taxon>
    </lineage>
</organism>
<feature type="non-terminal residue" evidence="1">
    <location>
        <position position="142"/>
    </location>
</feature>
<gene>
    <name evidence="1" type="ORF">NQ317_015489</name>
</gene>
<protein>
    <submittedName>
        <fullName evidence="1">Uncharacterized protein</fullName>
    </submittedName>
</protein>
<dbReference type="Proteomes" id="UP001162164">
    <property type="component" value="Unassembled WGS sequence"/>
</dbReference>
<proteinExistence type="predicted"/>
<dbReference type="EMBL" id="JAPWTJ010001911">
    <property type="protein sequence ID" value="KAJ8968882.1"/>
    <property type="molecule type" value="Genomic_DNA"/>
</dbReference>
<name>A0ABQ9IY01_9CUCU</name>
<evidence type="ECO:0000313" key="1">
    <source>
        <dbReference type="EMBL" id="KAJ8968882.1"/>
    </source>
</evidence>